<dbReference type="EMBL" id="MDYQ01000008">
    <property type="protein sequence ID" value="PRP88721.1"/>
    <property type="molecule type" value="Genomic_DNA"/>
</dbReference>
<evidence type="ECO:0000256" key="1">
    <source>
        <dbReference type="SAM" id="Phobius"/>
    </source>
</evidence>
<gene>
    <name evidence="2" type="ORF">PROFUN_02817</name>
</gene>
<protein>
    <submittedName>
        <fullName evidence="2">Uncharacterized protein</fullName>
    </submittedName>
</protein>
<dbReference type="AlphaFoldDB" id="A0A2P6NXP0"/>
<comment type="caution">
    <text evidence="2">The sequence shown here is derived from an EMBL/GenBank/DDBJ whole genome shotgun (WGS) entry which is preliminary data.</text>
</comment>
<evidence type="ECO:0000313" key="2">
    <source>
        <dbReference type="EMBL" id="PRP88721.1"/>
    </source>
</evidence>
<feature type="transmembrane region" description="Helical" evidence="1">
    <location>
        <begin position="109"/>
        <end position="130"/>
    </location>
</feature>
<keyword evidence="3" id="KW-1185">Reference proteome</keyword>
<accession>A0A2P6NXP0</accession>
<keyword evidence="1" id="KW-0812">Transmembrane</keyword>
<keyword evidence="1" id="KW-0472">Membrane</keyword>
<reference evidence="2 3" key="1">
    <citation type="journal article" date="2018" name="Genome Biol. Evol.">
        <title>Multiple Roots of Fruiting Body Formation in Amoebozoa.</title>
        <authorList>
            <person name="Hillmann F."/>
            <person name="Forbes G."/>
            <person name="Novohradska S."/>
            <person name="Ferling I."/>
            <person name="Riege K."/>
            <person name="Groth M."/>
            <person name="Westermann M."/>
            <person name="Marz M."/>
            <person name="Spaller T."/>
            <person name="Winckler T."/>
            <person name="Schaap P."/>
            <person name="Glockner G."/>
        </authorList>
    </citation>
    <scope>NUCLEOTIDE SEQUENCE [LARGE SCALE GENOMIC DNA]</scope>
    <source>
        <strain evidence="2 3">Jena</strain>
    </source>
</reference>
<dbReference type="Proteomes" id="UP000241769">
    <property type="component" value="Unassembled WGS sequence"/>
</dbReference>
<dbReference type="InParanoid" id="A0A2P6NXP0"/>
<sequence length="131" mass="14524">MRAMNLCCLSDHSSLFLDSDLSHTLRRVSAQHRNLVAIEHTRALVLMGWKLMKKIKKSLMSPHRGSLSPFEPPATSPVVVPMCLASRPPIDGTIASEEKDAKLQRYQRSIITAIFLTIVLALLVDCICLGT</sequence>
<keyword evidence="1" id="KW-1133">Transmembrane helix</keyword>
<organism evidence="2 3">
    <name type="scientific">Planoprotostelium fungivorum</name>
    <dbReference type="NCBI Taxonomy" id="1890364"/>
    <lineage>
        <taxon>Eukaryota</taxon>
        <taxon>Amoebozoa</taxon>
        <taxon>Evosea</taxon>
        <taxon>Variosea</taxon>
        <taxon>Cavosteliida</taxon>
        <taxon>Cavosteliaceae</taxon>
        <taxon>Planoprotostelium</taxon>
    </lineage>
</organism>
<name>A0A2P6NXP0_9EUKA</name>
<proteinExistence type="predicted"/>
<evidence type="ECO:0000313" key="3">
    <source>
        <dbReference type="Proteomes" id="UP000241769"/>
    </source>
</evidence>